<comment type="similarity">
    <text evidence="2">Belongs to the ABC-3 integral membrane protein family.</text>
</comment>
<feature type="transmembrane region" description="Helical" evidence="6">
    <location>
        <begin position="187"/>
        <end position="207"/>
    </location>
</feature>
<dbReference type="CDD" id="cd06550">
    <property type="entry name" value="TM_ABC_iron-siderophores_like"/>
    <property type="match status" value="1"/>
</dbReference>
<evidence type="ECO:0000256" key="2">
    <source>
        <dbReference type="ARBA" id="ARBA00008034"/>
    </source>
</evidence>
<reference evidence="7 8" key="1">
    <citation type="journal article" date="2019" name="Nat. Microbiol.">
        <title>Wide diversity of methane and short-chain alkane metabolisms in uncultured archaea.</title>
        <authorList>
            <person name="Borrel G."/>
            <person name="Adam P.S."/>
            <person name="McKay L.J."/>
            <person name="Chen L.X."/>
            <person name="Sierra-Garcia I.N."/>
            <person name="Sieber C.M."/>
            <person name="Letourneur Q."/>
            <person name="Ghozlane A."/>
            <person name="Andersen G.L."/>
            <person name="Li W.J."/>
            <person name="Hallam S.J."/>
            <person name="Muyzer G."/>
            <person name="de Oliveira V.M."/>
            <person name="Inskeep W.P."/>
            <person name="Banfield J.F."/>
            <person name="Gribaldo S."/>
        </authorList>
    </citation>
    <scope>NUCLEOTIDE SEQUENCE [LARGE SCALE GENOMIC DNA]</scope>
    <source>
        <strain evidence="7">NM1a</strain>
    </source>
</reference>
<keyword evidence="5 6" id="KW-0472">Membrane</keyword>
<dbReference type="GO" id="GO:0055085">
    <property type="term" value="P:transmembrane transport"/>
    <property type="evidence" value="ECO:0007669"/>
    <property type="project" value="InterPro"/>
</dbReference>
<evidence type="ECO:0000313" key="7">
    <source>
        <dbReference type="EMBL" id="RZN65568.1"/>
    </source>
</evidence>
<feature type="transmembrane region" description="Helical" evidence="6">
    <location>
        <begin position="120"/>
        <end position="150"/>
    </location>
</feature>
<comment type="subcellular location">
    <subcellularLocation>
        <location evidence="1">Membrane</location>
        <topology evidence="1">Multi-pass membrane protein</topology>
    </subcellularLocation>
</comment>
<gene>
    <name evidence="7" type="ORF">EF806_01195</name>
</gene>
<feature type="transmembrane region" description="Helical" evidence="6">
    <location>
        <begin position="162"/>
        <end position="181"/>
    </location>
</feature>
<keyword evidence="4 6" id="KW-1133">Transmembrane helix</keyword>
<dbReference type="PANTHER" id="PTHR30477:SF18">
    <property type="entry name" value="METAL TRANSPORT SYSTEM MEMBRANE PROTEIN CT_417-RELATED"/>
    <property type="match status" value="1"/>
</dbReference>
<comment type="caution">
    <text evidence="7">The sequence shown here is derived from an EMBL/GenBank/DDBJ whole genome shotgun (WGS) entry which is preliminary data.</text>
</comment>
<keyword evidence="3 6" id="KW-0812">Transmembrane</keyword>
<dbReference type="GO" id="GO:0010043">
    <property type="term" value="P:response to zinc ion"/>
    <property type="evidence" value="ECO:0007669"/>
    <property type="project" value="TreeGrafter"/>
</dbReference>
<evidence type="ECO:0000256" key="4">
    <source>
        <dbReference type="ARBA" id="ARBA00022989"/>
    </source>
</evidence>
<dbReference type="InterPro" id="IPR037294">
    <property type="entry name" value="ABC_BtuC-like"/>
</dbReference>
<dbReference type="Pfam" id="PF00950">
    <property type="entry name" value="ABC-3"/>
    <property type="match status" value="1"/>
</dbReference>
<feature type="transmembrane region" description="Helical" evidence="6">
    <location>
        <begin position="89"/>
        <end position="108"/>
    </location>
</feature>
<feature type="transmembrane region" description="Helical" evidence="6">
    <location>
        <begin position="12"/>
        <end position="33"/>
    </location>
</feature>
<feature type="transmembrane region" description="Helical" evidence="6">
    <location>
        <begin position="219"/>
        <end position="237"/>
    </location>
</feature>
<feature type="transmembrane region" description="Helical" evidence="6">
    <location>
        <begin position="243"/>
        <end position="263"/>
    </location>
</feature>
<sequence length="271" mass="29414">MLELFQYEFMRNAFIAAILASVVCGITGTYIVIKKIVFISGGISHASFGGVGLGYLIGVNPLITAIPFAVLSAIGLGIINKKTRIDEDAIIGIIWSVGMALGLIFISLKQGYAPDLFSYLFGSILTVTSFDLILMFVLDVIIVAIVYLFYKEFLSISFDEEFSTVIGIPTDALYLLLLSMIALSIIVLIRVVGIILLMALLTIPFLISRQFISDNLRNLMISSSIISAILVIIGLLISYALDLIPSATIVLILSIAFIFVFLIKNSIPKSG</sequence>
<dbReference type="PANTHER" id="PTHR30477">
    <property type="entry name" value="ABC-TRANSPORTER METAL-BINDING PROTEIN"/>
    <property type="match status" value="1"/>
</dbReference>
<dbReference type="Proteomes" id="UP000317158">
    <property type="component" value="Unassembled WGS sequence"/>
</dbReference>
<dbReference type="AlphaFoldDB" id="A0A520KU15"/>
<dbReference type="GO" id="GO:0043190">
    <property type="term" value="C:ATP-binding cassette (ABC) transporter complex"/>
    <property type="evidence" value="ECO:0007669"/>
    <property type="project" value="InterPro"/>
</dbReference>
<evidence type="ECO:0000256" key="6">
    <source>
        <dbReference type="SAM" id="Phobius"/>
    </source>
</evidence>
<dbReference type="EMBL" id="RXIF01000002">
    <property type="protein sequence ID" value="RZN65568.1"/>
    <property type="molecule type" value="Genomic_DNA"/>
</dbReference>
<proteinExistence type="inferred from homology"/>
<dbReference type="SUPFAM" id="SSF81345">
    <property type="entry name" value="ABC transporter involved in vitamin B12 uptake, BtuC"/>
    <property type="match status" value="1"/>
</dbReference>
<feature type="transmembrane region" description="Helical" evidence="6">
    <location>
        <begin position="53"/>
        <end position="77"/>
    </location>
</feature>
<evidence type="ECO:0000313" key="8">
    <source>
        <dbReference type="Proteomes" id="UP000317158"/>
    </source>
</evidence>
<dbReference type="InterPro" id="IPR001626">
    <property type="entry name" value="ABC_TroCD"/>
</dbReference>
<evidence type="ECO:0000256" key="3">
    <source>
        <dbReference type="ARBA" id="ARBA00022692"/>
    </source>
</evidence>
<evidence type="ECO:0000256" key="5">
    <source>
        <dbReference type="ARBA" id="ARBA00023136"/>
    </source>
</evidence>
<name>A0A520KU15_METT2</name>
<protein>
    <submittedName>
        <fullName evidence="7">Metal ABC transporter permease</fullName>
    </submittedName>
</protein>
<organism evidence="7 8">
    <name type="scientific">Methanoliparum thermophilum</name>
    <dbReference type="NCBI Taxonomy" id="2491083"/>
    <lineage>
        <taxon>Archaea</taxon>
        <taxon>Methanobacteriati</taxon>
        <taxon>Methanobacteriota</taxon>
        <taxon>Candidatus Methanoliparia</taxon>
        <taxon>Candidatus Methanoliparales</taxon>
        <taxon>Candidatus Methanoliparaceae</taxon>
        <taxon>Candidatus Methanoliparum</taxon>
    </lineage>
</organism>
<accession>A0A520KU15</accession>
<dbReference type="Gene3D" id="1.10.3470.10">
    <property type="entry name" value="ABC transporter involved in vitamin B12 uptake, BtuC"/>
    <property type="match status" value="1"/>
</dbReference>
<evidence type="ECO:0000256" key="1">
    <source>
        <dbReference type="ARBA" id="ARBA00004141"/>
    </source>
</evidence>